<dbReference type="Proteomes" id="UP000199603">
    <property type="component" value="Unassembled WGS sequence"/>
</dbReference>
<dbReference type="GO" id="GO:0006508">
    <property type="term" value="P:proteolysis"/>
    <property type="evidence" value="ECO:0007669"/>
    <property type="project" value="UniProtKB-KW"/>
</dbReference>
<evidence type="ECO:0000313" key="2">
    <source>
        <dbReference type="Proteomes" id="UP000199603"/>
    </source>
</evidence>
<dbReference type="STRING" id="265719.SAMN04488509_102150"/>
<reference evidence="1 2" key="1">
    <citation type="submission" date="2016-10" db="EMBL/GenBank/DDBJ databases">
        <authorList>
            <person name="de Groot N.N."/>
        </authorList>
    </citation>
    <scope>NUCLEOTIDE SEQUENCE [LARGE SCALE GENOMIC DNA]</scope>
    <source>
        <strain evidence="1 2">DSM 16957</strain>
    </source>
</reference>
<proteinExistence type="predicted"/>
<dbReference type="OrthoDB" id="1493005at2"/>
<dbReference type="PANTHER" id="PTHR35984">
    <property type="entry name" value="PERIPLASMIC SERINE PROTEASE"/>
    <property type="match status" value="1"/>
</dbReference>
<keyword evidence="2" id="KW-1185">Reference proteome</keyword>
<dbReference type="Pfam" id="PF01972">
    <property type="entry name" value="SDH_protease"/>
    <property type="match status" value="1"/>
</dbReference>
<name>A0A1G6U3K8_9GAMM</name>
<dbReference type="RefSeq" id="WP_091239819.1">
    <property type="nucleotide sequence ID" value="NZ_FNAG01000002.1"/>
</dbReference>
<dbReference type="GO" id="GO:0008233">
    <property type="term" value="F:peptidase activity"/>
    <property type="evidence" value="ECO:0007669"/>
    <property type="project" value="UniProtKB-KW"/>
</dbReference>
<keyword evidence="1" id="KW-0378">Hydrolase</keyword>
<evidence type="ECO:0000313" key="1">
    <source>
        <dbReference type="EMBL" id="SDD35980.1"/>
    </source>
</evidence>
<dbReference type="InterPro" id="IPR029045">
    <property type="entry name" value="ClpP/crotonase-like_dom_sf"/>
</dbReference>
<sequence length="277" mass="30693">MTLLSLLALLAFALFLQPFLHRLWLARQRDRLRQAIEAERGSRVILLVHREERMSLMGVPLLRYIDMDDAESVVRAVHQTPPEQPIDLVLHTPGGLVLASLQIARALARHPGPVRALVPHYAMSGGTLLAIAADEIIMSPHAVLGPLDPAIDEVPAASILRAVAQKDPKDVDDDTLILADQAQMAIRQLRESLTDLLLARLGKERAEEVAIALTEGRWTHDYPITPEQVTELGLKVSIDMPESVLDLMALYPQPMRGLGGVEYAPRERQIAEEEKPK</sequence>
<dbReference type="Gene3D" id="3.90.226.10">
    <property type="entry name" value="2-enoyl-CoA Hydratase, Chain A, domain 1"/>
    <property type="match status" value="1"/>
</dbReference>
<gene>
    <name evidence="1" type="ORF">SAMN04488509_102150</name>
</gene>
<dbReference type="GO" id="GO:0016020">
    <property type="term" value="C:membrane"/>
    <property type="evidence" value="ECO:0007669"/>
    <property type="project" value="InterPro"/>
</dbReference>
<dbReference type="SUPFAM" id="SSF52096">
    <property type="entry name" value="ClpP/crotonase"/>
    <property type="match status" value="1"/>
</dbReference>
<accession>A0A1G6U3K8</accession>
<organism evidence="1 2">
    <name type="scientific">Aquimonas voraii</name>
    <dbReference type="NCBI Taxonomy" id="265719"/>
    <lineage>
        <taxon>Bacteria</taxon>
        <taxon>Pseudomonadati</taxon>
        <taxon>Pseudomonadota</taxon>
        <taxon>Gammaproteobacteria</taxon>
        <taxon>Lysobacterales</taxon>
        <taxon>Lysobacteraceae</taxon>
        <taxon>Aquimonas</taxon>
    </lineage>
</organism>
<protein>
    <submittedName>
        <fullName evidence="1">Serine protease, ClpP class</fullName>
    </submittedName>
</protein>
<dbReference type="InterPro" id="IPR002825">
    <property type="entry name" value="Pept_S49_ser-pept_pro"/>
</dbReference>
<dbReference type="AlphaFoldDB" id="A0A1G6U3K8"/>
<dbReference type="NCBIfam" id="NF047768">
    <property type="entry name" value="Clp_like_SDH"/>
    <property type="match status" value="1"/>
</dbReference>
<dbReference type="PANTHER" id="PTHR35984:SF1">
    <property type="entry name" value="PERIPLASMIC SERINE PROTEASE"/>
    <property type="match status" value="1"/>
</dbReference>
<dbReference type="EMBL" id="FNAG01000002">
    <property type="protein sequence ID" value="SDD35980.1"/>
    <property type="molecule type" value="Genomic_DNA"/>
</dbReference>
<keyword evidence="1" id="KW-0645">Protease</keyword>